<keyword evidence="5 9" id="KW-0547">Nucleotide-binding</keyword>
<evidence type="ECO:0000313" key="11">
    <source>
        <dbReference type="Proteomes" id="UP001368654"/>
    </source>
</evidence>
<keyword evidence="4 9" id="KW-0808">Transferase</keyword>
<keyword evidence="11" id="KW-1185">Reference proteome</keyword>
<dbReference type="InterPro" id="IPR006001">
    <property type="entry name" value="Therm_gnt_kin"/>
</dbReference>
<dbReference type="SUPFAM" id="SSF52540">
    <property type="entry name" value="P-loop containing nucleoside triphosphate hydrolases"/>
    <property type="match status" value="1"/>
</dbReference>
<keyword evidence="7 9" id="KW-0067">ATP-binding</keyword>
<evidence type="ECO:0000256" key="7">
    <source>
        <dbReference type="ARBA" id="ARBA00022840"/>
    </source>
</evidence>
<evidence type="ECO:0000256" key="5">
    <source>
        <dbReference type="ARBA" id="ARBA00022741"/>
    </source>
</evidence>
<proteinExistence type="inferred from homology"/>
<sequence>MTGDALEHSPVVVVMGISAAGKSAVGAELARELDVDFVDGDDLHPAVNIARMSAGQALTDDDRGPWLNAVGARLAEAEGGTGVVVACSALRRRYRNRLRAAAPSAVFVHLSGSPALLAARAAARSDHFMPPTLLSSQIAALEALEADEAGVTIDVSGTVDDIVFAAADWLRMCGTTTELNPVGTKGGER</sequence>
<dbReference type="PANTHER" id="PTHR43442:SF3">
    <property type="entry name" value="GLUCONOKINASE-RELATED"/>
    <property type="match status" value="1"/>
</dbReference>
<evidence type="ECO:0000256" key="1">
    <source>
        <dbReference type="ARBA" id="ARBA00004761"/>
    </source>
</evidence>
<comment type="similarity">
    <text evidence="2 9">Belongs to the gluconokinase GntK/GntV family.</text>
</comment>
<comment type="catalytic activity">
    <reaction evidence="8 9">
        <text>D-gluconate + ATP = 6-phospho-D-gluconate + ADP + H(+)</text>
        <dbReference type="Rhea" id="RHEA:19433"/>
        <dbReference type="ChEBI" id="CHEBI:15378"/>
        <dbReference type="ChEBI" id="CHEBI:18391"/>
        <dbReference type="ChEBI" id="CHEBI:30616"/>
        <dbReference type="ChEBI" id="CHEBI:58759"/>
        <dbReference type="ChEBI" id="CHEBI:456216"/>
        <dbReference type="EC" id="2.7.1.12"/>
    </reaction>
</comment>
<comment type="pathway">
    <text evidence="1">Carbohydrate acid metabolism.</text>
</comment>
<comment type="caution">
    <text evidence="10">The sequence shown here is derived from an EMBL/GenBank/DDBJ whole genome shotgun (WGS) entry which is preliminary data.</text>
</comment>
<organism evidence="10 11">
    <name type="scientific">Microbacterium marmarense</name>
    <dbReference type="NCBI Taxonomy" id="3122051"/>
    <lineage>
        <taxon>Bacteria</taxon>
        <taxon>Bacillati</taxon>
        <taxon>Actinomycetota</taxon>
        <taxon>Actinomycetes</taxon>
        <taxon>Micrococcales</taxon>
        <taxon>Microbacteriaceae</taxon>
        <taxon>Microbacterium</taxon>
    </lineage>
</organism>
<evidence type="ECO:0000256" key="8">
    <source>
        <dbReference type="ARBA" id="ARBA00048090"/>
    </source>
</evidence>
<evidence type="ECO:0000313" key="10">
    <source>
        <dbReference type="EMBL" id="MEJ1154583.1"/>
    </source>
</evidence>
<dbReference type="InterPro" id="IPR027417">
    <property type="entry name" value="P-loop_NTPase"/>
</dbReference>
<dbReference type="NCBIfam" id="TIGR01313">
    <property type="entry name" value="therm_gnt_kin"/>
    <property type="match status" value="1"/>
</dbReference>
<dbReference type="GO" id="GO:0046316">
    <property type="term" value="F:gluconokinase activity"/>
    <property type="evidence" value="ECO:0007669"/>
    <property type="project" value="UniProtKB-EC"/>
</dbReference>
<dbReference type="Pfam" id="PF13671">
    <property type="entry name" value="AAA_33"/>
    <property type="match status" value="1"/>
</dbReference>
<evidence type="ECO:0000256" key="2">
    <source>
        <dbReference type="ARBA" id="ARBA00008420"/>
    </source>
</evidence>
<keyword evidence="6 9" id="KW-0418">Kinase</keyword>
<dbReference type="Proteomes" id="UP001368654">
    <property type="component" value="Unassembled WGS sequence"/>
</dbReference>
<evidence type="ECO:0000256" key="9">
    <source>
        <dbReference type="RuleBase" id="RU363066"/>
    </source>
</evidence>
<protein>
    <recommendedName>
        <fullName evidence="3 9">Gluconokinase</fullName>
        <ecNumber evidence="3 9">2.7.1.12</ecNumber>
    </recommendedName>
</protein>
<dbReference type="EMBL" id="JBBDGL010000001">
    <property type="protein sequence ID" value="MEJ1154583.1"/>
    <property type="molecule type" value="Genomic_DNA"/>
</dbReference>
<dbReference type="CDD" id="cd02021">
    <property type="entry name" value="GntK"/>
    <property type="match status" value="1"/>
</dbReference>
<gene>
    <name evidence="10" type="ORF">WDU96_03085</name>
</gene>
<name>A0ABU8LRT1_9MICO</name>
<dbReference type="RefSeq" id="WP_337337017.1">
    <property type="nucleotide sequence ID" value="NZ_JBBDGL010000001.1"/>
</dbReference>
<dbReference type="PANTHER" id="PTHR43442">
    <property type="entry name" value="GLUCONOKINASE-RELATED"/>
    <property type="match status" value="1"/>
</dbReference>
<dbReference type="EC" id="2.7.1.12" evidence="3 9"/>
<reference evidence="10 11" key="1">
    <citation type="submission" date="2024-02" db="EMBL/GenBank/DDBJ databases">
        <authorList>
            <person name="Saticioglu I.B."/>
        </authorList>
    </citation>
    <scope>NUCLEOTIDE SEQUENCE [LARGE SCALE GENOMIC DNA]</scope>
    <source>
        <strain evidence="10 11">Mu-86</strain>
    </source>
</reference>
<evidence type="ECO:0000256" key="4">
    <source>
        <dbReference type="ARBA" id="ARBA00022679"/>
    </source>
</evidence>
<accession>A0ABU8LRT1</accession>
<dbReference type="Gene3D" id="3.40.50.300">
    <property type="entry name" value="P-loop containing nucleotide triphosphate hydrolases"/>
    <property type="match status" value="1"/>
</dbReference>
<evidence type="ECO:0000256" key="6">
    <source>
        <dbReference type="ARBA" id="ARBA00022777"/>
    </source>
</evidence>
<evidence type="ECO:0000256" key="3">
    <source>
        <dbReference type="ARBA" id="ARBA00012054"/>
    </source>
</evidence>